<dbReference type="Proteomes" id="UP000741863">
    <property type="component" value="Unassembled WGS sequence"/>
</dbReference>
<keyword evidence="3" id="KW-1185">Reference proteome</keyword>
<proteinExistence type="predicted"/>
<keyword evidence="1" id="KW-0472">Membrane</keyword>
<dbReference type="PRINTS" id="PR02026">
    <property type="entry name" value="YTRCYTRDABC"/>
</dbReference>
<sequence>MLNKGLLKIDIRSTSMVLGILAILLFLQYPLRALLELEWLRSIAEDPLNNQQMINSQYGYFIGDLFGPSAFSLFVIAAILIIAGMLIGLERNTRRHDFNLSLPFSRKEIFLTKATLGVGMITLLFWLNIGLTLIIIQFSEFSQTLSHLNVLEMMIVPWMSLLAIYMFTLFMGTISGEMISQIVLSIIFLIFPYGFTMLIGIAITVHMGNMGRFWIGMDDFILAFTIPFHLFNVYHAIDHISIVYIAVSLAVFVLSLVVGTFLYEKGKSEKNGEFLLFQSLEPIFLIGIVACFGMLGGTIFTFFIWHSAGAILIYWFGALVVGGIAFLITRRLLQMNVTLKTNR</sequence>
<feature type="transmembrane region" description="Helical" evidence="1">
    <location>
        <begin position="12"/>
        <end position="31"/>
    </location>
</feature>
<dbReference type="InterPro" id="IPR053046">
    <property type="entry name" value="ABC-5_transporter"/>
</dbReference>
<feature type="transmembrane region" description="Helical" evidence="1">
    <location>
        <begin position="182"/>
        <end position="207"/>
    </location>
</feature>
<feature type="transmembrane region" description="Helical" evidence="1">
    <location>
        <begin position="283"/>
        <end position="305"/>
    </location>
</feature>
<keyword evidence="1" id="KW-0812">Transmembrane</keyword>
<dbReference type="InterPro" id="IPR023264">
    <property type="entry name" value="ABC_transptr_acetoin_YtrC/YtrD"/>
</dbReference>
<keyword evidence="1" id="KW-1133">Transmembrane helix</keyword>
<evidence type="ECO:0000313" key="2">
    <source>
        <dbReference type="EMBL" id="MBM7632973.1"/>
    </source>
</evidence>
<organism evidence="2 3">
    <name type="scientific">Geomicrobium sediminis</name>
    <dbReference type="NCBI Taxonomy" id="1347788"/>
    <lineage>
        <taxon>Bacteria</taxon>
        <taxon>Bacillati</taxon>
        <taxon>Bacillota</taxon>
        <taxon>Bacilli</taxon>
        <taxon>Bacillales</taxon>
        <taxon>Geomicrobium</taxon>
    </lineage>
</organism>
<comment type="caution">
    <text evidence="2">The sequence shown here is derived from an EMBL/GenBank/DDBJ whole genome shotgun (WGS) entry which is preliminary data.</text>
</comment>
<dbReference type="PANTHER" id="PTHR39177:SF1">
    <property type="entry name" value="ABC TRANSPORTER PERMEASE YTRC-RELATED"/>
    <property type="match status" value="1"/>
</dbReference>
<dbReference type="RefSeq" id="WP_204697463.1">
    <property type="nucleotide sequence ID" value="NZ_JAFBEC010000005.1"/>
</dbReference>
<feature type="transmembrane region" description="Helical" evidence="1">
    <location>
        <begin position="110"/>
        <end position="138"/>
    </location>
</feature>
<evidence type="ECO:0000313" key="3">
    <source>
        <dbReference type="Proteomes" id="UP000741863"/>
    </source>
</evidence>
<dbReference type="EMBL" id="JAFBEC010000005">
    <property type="protein sequence ID" value="MBM7632973.1"/>
    <property type="molecule type" value="Genomic_DNA"/>
</dbReference>
<feature type="transmembrane region" description="Helical" evidence="1">
    <location>
        <begin position="150"/>
        <end position="170"/>
    </location>
</feature>
<gene>
    <name evidence="2" type="ORF">JOD17_002067</name>
</gene>
<protein>
    <submittedName>
        <fullName evidence="2">ABC-2 type transport system permease protein</fullName>
    </submittedName>
</protein>
<reference evidence="2 3" key="1">
    <citation type="submission" date="2021-01" db="EMBL/GenBank/DDBJ databases">
        <title>Genomic Encyclopedia of Type Strains, Phase IV (KMG-IV): sequencing the most valuable type-strain genomes for metagenomic binning, comparative biology and taxonomic classification.</title>
        <authorList>
            <person name="Goeker M."/>
        </authorList>
    </citation>
    <scope>NUCLEOTIDE SEQUENCE [LARGE SCALE GENOMIC DNA]</scope>
    <source>
        <strain evidence="2 3">DSM 25540</strain>
    </source>
</reference>
<accession>A0ABS2PC29</accession>
<name>A0ABS2PC29_9BACL</name>
<feature type="transmembrane region" description="Helical" evidence="1">
    <location>
        <begin position="213"/>
        <end position="231"/>
    </location>
</feature>
<evidence type="ECO:0000256" key="1">
    <source>
        <dbReference type="SAM" id="Phobius"/>
    </source>
</evidence>
<feature type="transmembrane region" description="Helical" evidence="1">
    <location>
        <begin position="243"/>
        <end position="263"/>
    </location>
</feature>
<dbReference type="PANTHER" id="PTHR39177">
    <property type="entry name" value="ABC TRANSPORTER PERMEASE YTRC-RELATED"/>
    <property type="match status" value="1"/>
</dbReference>
<feature type="transmembrane region" description="Helical" evidence="1">
    <location>
        <begin position="312"/>
        <end position="333"/>
    </location>
</feature>
<feature type="transmembrane region" description="Helical" evidence="1">
    <location>
        <begin position="70"/>
        <end position="89"/>
    </location>
</feature>